<dbReference type="AlphaFoldDB" id="A0A8J6TBZ5"/>
<gene>
    <name evidence="3" type="ORF">H8E80_06815</name>
</gene>
<protein>
    <submittedName>
        <fullName evidence="3">Alpha/beta fold hydrolase</fullName>
    </submittedName>
</protein>
<dbReference type="PANTHER" id="PTHR43798">
    <property type="entry name" value="MONOACYLGLYCEROL LIPASE"/>
    <property type="match status" value="1"/>
</dbReference>
<dbReference type="InterPro" id="IPR050266">
    <property type="entry name" value="AB_hydrolase_sf"/>
</dbReference>
<sequence length="303" mass="35035">MKKNRPVDISAFRHLYPFKSHYMDLKGLKYHFIDEGTGDPVVMIHGNPTWSFYYRELIKELSTDFRAIAIDHIGCGLSDKPDKNGYDYSLKSRVDDIEALLDHLELSERVTLILHDWGGMIGMAYALRHPERISRIVIMNTAGFFPPGKKRLPFRLRLVRNIRPFATVAVLGFNLFAYSALFMASHKGLSRDVKSGLIAPYNCWKNRIATLCFVRDIPVRENDPSYGLVKYVDENLHKLEGISMLICWGRHDFVFDVSYLAEWQRRFPEAEVNLISDAGHYVLEDEPEKVCLLVKDFLIRHPV</sequence>
<evidence type="ECO:0000313" key="4">
    <source>
        <dbReference type="Proteomes" id="UP000603545"/>
    </source>
</evidence>
<reference evidence="3 4" key="1">
    <citation type="submission" date="2020-08" db="EMBL/GenBank/DDBJ databases">
        <title>Bridging the membrane lipid divide: bacteria of the FCB group superphylum have the potential to synthesize archaeal ether lipids.</title>
        <authorList>
            <person name="Villanueva L."/>
            <person name="Von Meijenfeldt F.A.B."/>
            <person name="Westbye A.B."/>
            <person name="Yadav S."/>
            <person name="Hopmans E.C."/>
            <person name="Dutilh B.E."/>
            <person name="Sinninghe Damste J.S."/>
        </authorList>
    </citation>
    <scope>NUCLEOTIDE SEQUENCE [LARGE SCALE GENOMIC DNA]</scope>
    <source>
        <strain evidence="3">NIOZ-UU82</strain>
    </source>
</reference>
<evidence type="ECO:0000313" key="3">
    <source>
        <dbReference type="EMBL" id="MBC8199740.1"/>
    </source>
</evidence>
<proteinExistence type="predicted"/>
<keyword evidence="1" id="KW-0472">Membrane</keyword>
<dbReference type="EMBL" id="JACNLL010000063">
    <property type="protein sequence ID" value="MBC8199740.1"/>
    <property type="molecule type" value="Genomic_DNA"/>
</dbReference>
<dbReference type="InterPro" id="IPR029058">
    <property type="entry name" value="AB_hydrolase_fold"/>
</dbReference>
<feature type="transmembrane region" description="Helical" evidence="1">
    <location>
        <begin position="165"/>
        <end position="184"/>
    </location>
</feature>
<dbReference type="SUPFAM" id="SSF53474">
    <property type="entry name" value="alpha/beta-Hydrolases"/>
    <property type="match status" value="1"/>
</dbReference>
<keyword evidence="1" id="KW-0812">Transmembrane</keyword>
<dbReference type="PRINTS" id="PR00111">
    <property type="entry name" value="ABHYDROLASE"/>
</dbReference>
<dbReference type="InterPro" id="IPR000639">
    <property type="entry name" value="Epox_hydrolase-like"/>
</dbReference>
<dbReference type="GO" id="GO:0016020">
    <property type="term" value="C:membrane"/>
    <property type="evidence" value="ECO:0007669"/>
    <property type="project" value="TreeGrafter"/>
</dbReference>
<accession>A0A8J6TBZ5</accession>
<dbReference type="Pfam" id="PF00561">
    <property type="entry name" value="Abhydrolase_1"/>
    <property type="match status" value="1"/>
</dbReference>
<evidence type="ECO:0000256" key="1">
    <source>
        <dbReference type="SAM" id="Phobius"/>
    </source>
</evidence>
<dbReference type="InterPro" id="IPR000073">
    <property type="entry name" value="AB_hydrolase_1"/>
</dbReference>
<dbReference type="PANTHER" id="PTHR43798:SF24">
    <property type="entry name" value="CIS-3-ALKYL-4-ALKYLOXETAN-2-ONE DECARBOXYLASE"/>
    <property type="match status" value="1"/>
</dbReference>
<keyword evidence="3" id="KW-0378">Hydrolase</keyword>
<evidence type="ECO:0000259" key="2">
    <source>
        <dbReference type="Pfam" id="PF00561"/>
    </source>
</evidence>
<organism evidence="3 4">
    <name type="scientific">Candidatus Desulfaltia bathyphila</name>
    <dbReference type="NCBI Taxonomy" id="2841697"/>
    <lineage>
        <taxon>Bacteria</taxon>
        <taxon>Pseudomonadati</taxon>
        <taxon>Thermodesulfobacteriota</taxon>
        <taxon>Desulfobacteria</taxon>
        <taxon>Desulfobacterales</taxon>
        <taxon>Desulfobacterales incertae sedis</taxon>
        <taxon>Candidatus Desulfaltia</taxon>
    </lineage>
</organism>
<comment type="caution">
    <text evidence="3">The sequence shown here is derived from an EMBL/GenBank/DDBJ whole genome shotgun (WGS) entry which is preliminary data.</text>
</comment>
<keyword evidence="1" id="KW-1133">Transmembrane helix</keyword>
<dbReference type="PRINTS" id="PR00412">
    <property type="entry name" value="EPOXHYDRLASE"/>
</dbReference>
<feature type="domain" description="AB hydrolase-1" evidence="2">
    <location>
        <begin position="40"/>
        <end position="287"/>
    </location>
</feature>
<dbReference type="Proteomes" id="UP000603545">
    <property type="component" value="Unassembled WGS sequence"/>
</dbReference>
<dbReference type="GO" id="GO:0016787">
    <property type="term" value="F:hydrolase activity"/>
    <property type="evidence" value="ECO:0007669"/>
    <property type="project" value="UniProtKB-KW"/>
</dbReference>
<dbReference type="Gene3D" id="3.40.50.1820">
    <property type="entry name" value="alpha/beta hydrolase"/>
    <property type="match status" value="1"/>
</dbReference>
<name>A0A8J6TBZ5_9BACT</name>